<name>W7T0P2_9STRA</name>
<reference evidence="1 2" key="1">
    <citation type="journal article" date="2014" name="Mol. Plant">
        <title>Chromosome Scale Genome Assembly and Transcriptome Profiling of Nannochloropsis gaditana in Nitrogen Depletion.</title>
        <authorList>
            <person name="Corteggiani Carpinelli E."/>
            <person name="Telatin A."/>
            <person name="Vitulo N."/>
            <person name="Forcato C."/>
            <person name="D'Angelo M."/>
            <person name="Schiavon R."/>
            <person name="Vezzi A."/>
            <person name="Giacometti G.M."/>
            <person name="Morosinotto T."/>
            <person name="Valle G."/>
        </authorList>
    </citation>
    <scope>NUCLEOTIDE SEQUENCE [LARGE SCALE GENOMIC DNA]</scope>
    <source>
        <strain evidence="1 2">B-31</strain>
    </source>
</reference>
<sequence>MPHRNPVSPPCTRRQGYKIAVSHSGGGFLSIVGSPWYSSLHAFFSSRPSVRVILVLHKDPSTKRQPRADMTNLIRPVALVDLAAAFARMGRPSSNR</sequence>
<dbReference type="Proteomes" id="UP000019335">
    <property type="component" value="Unassembled WGS sequence"/>
</dbReference>
<comment type="caution">
    <text evidence="1">The sequence shown here is derived from an EMBL/GenBank/DDBJ whole genome shotgun (WGS) entry which is preliminary data.</text>
</comment>
<dbReference type="AlphaFoldDB" id="W7T0P2"/>
<proteinExistence type="predicted"/>
<accession>W7T0P2</accession>
<keyword evidence="2" id="KW-1185">Reference proteome</keyword>
<evidence type="ECO:0000313" key="1">
    <source>
        <dbReference type="EMBL" id="EWM20312.1"/>
    </source>
</evidence>
<dbReference type="EMBL" id="AZIL01003211">
    <property type="protein sequence ID" value="EWM20312.1"/>
    <property type="molecule type" value="Genomic_DNA"/>
</dbReference>
<protein>
    <submittedName>
        <fullName evidence="1">Uncharacterized protein</fullName>
    </submittedName>
</protein>
<evidence type="ECO:0000313" key="2">
    <source>
        <dbReference type="Proteomes" id="UP000019335"/>
    </source>
</evidence>
<organism evidence="1 2">
    <name type="scientific">Nannochloropsis gaditana</name>
    <dbReference type="NCBI Taxonomy" id="72520"/>
    <lineage>
        <taxon>Eukaryota</taxon>
        <taxon>Sar</taxon>
        <taxon>Stramenopiles</taxon>
        <taxon>Ochrophyta</taxon>
        <taxon>Eustigmatophyceae</taxon>
        <taxon>Eustigmatales</taxon>
        <taxon>Monodopsidaceae</taxon>
        <taxon>Nannochloropsis</taxon>
    </lineage>
</organism>
<gene>
    <name evidence="1" type="ORF">Naga_101431g1</name>
</gene>